<evidence type="ECO:0000256" key="2">
    <source>
        <dbReference type="ARBA" id="ARBA00023002"/>
    </source>
</evidence>
<dbReference type="InterPro" id="IPR002347">
    <property type="entry name" value="SDR_fam"/>
</dbReference>
<reference evidence="5 6" key="1">
    <citation type="submission" date="2018-11" db="EMBL/GenBank/DDBJ databases">
        <title>Genomes From Bacteria Associated with the Canine Oral Cavity: a Test Case for Automated Genome-Based Taxonomic Assignment.</title>
        <authorList>
            <person name="Coil D.A."/>
            <person name="Jospin G."/>
            <person name="Darling A.E."/>
            <person name="Wallis C."/>
            <person name="Davis I.J."/>
            <person name="Harris S."/>
            <person name="Eisen J.A."/>
            <person name="Holcombe L.J."/>
            <person name="O'Flynn C."/>
        </authorList>
    </citation>
    <scope>NUCLEOTIDE SEQUENCE [LARGE SCALE GENOMIC DNA]</scope>
    <source>
        <strain evidence="5 6">OH887_COT-365</strain>
    </source>
</reference>
<dbReference type="PRINTS" id="PR00080">
    <property type="entry name" value="SDRFAMILY"/>
</dbReference>
<comment type="similarity">
    <text evidence="1 3">Belongs to the short-chain dehydrogenases/reductases (SDR) family.</text>
</comment>
<dbReference type="EMBL" id="RQZG01000006">
    <property type="protein sequence ID" value="RRD05505.1"/>
    <property type="molecule type" value="Genomic_DNA"/>
</dbReference>
<comment type="caution">
    <text evidence="5">The sequence shown here is derived from an EMBL/GenBank/DDBJ whole genome shotgun (WGS) entry which is preliminary data.</text>
</comment>
<dbReference type="InterPro" id="IPR036291">
    <property type="entry name" value="NAD(P)-bd_dom_sf"/>
</dbReference>
<sequence>MTGWAVVTGASSGLGEGYAVRLAEQGANLILVARSADRLQDLAERLRSRHRVEVRVMACDLTDRTARAGLIDELRGLEVHTLVNNAGFGSLGPFADLPEERISAELELNVVALTELTRTVLPGMRGRDRGAIINIASTAAFQPIPGFATYAAGKAYVLRLSVALWAELRDTGIRVLAVCPGPTDTSFFDRAGDDRVMSRRRSVEQVVATSFEALGRRRPYVVDGVRNSLLAEATRFAPVGLATRMAAWVARH</sequence>
<dbReference type="RefSeq" id="WP_124844373.1">
    <property type="nucleotide sequence ID" value="NZ_JAUNKP010000013.1"/>
</dbReference>
<dbReference type="Proteomes" id="UP000280819">
    <property type="component" value="Unassembled WGS sequence"/>
</dbReference>
<evidence type="ECO:0000256" key="1">
    <source>
        <dbReference type="ARBA" id="ARBA00006484"/>
    </source>
</evidence>
<dbReference type="Pfam" id="PF00106">
    <property type="entry name" value="adh_short"/>
    <property type="match status" value="1"/>
</dbReference>
<dbReference type="SMART" id="SM00822">
    <property type="entry name" value="PKS_KR"/>
    <property type="match status" value="1"/>
</dbReference>
<name>A0A3P1T8K0_9ACTN</name>
<evidence type="ECO:0000313" key="6">
    <source>
        <dbReference type="Proteomes" id="UP000280819"/>
    </source>
</evidence>
<proteinExistence type="inferred from homology"/>
<dbReference type="PIRSF" id="PIRSF000126">
    <property type="entry name" value="11-beta-HSD1"/>
    <property type="match status" value="1"/>
</dbReference>
<dbReference type="PANTHER" id="PTHR43086:SF3">
    <property type="entry name" value="NADP-DEPENDENT 3-HYDROXY ACID DEHYDROGENASE YDFG"/>
    <property type="match status" value="1"/>
</dbReference>
<dbReference type="GO" id="GO:0016491">
    <property type="term" value="F:oxidoreductase activity"/>
    <property type="evidence" value="ECO:0007669"/>
    <property type="project" value="UniProtKB-KW"/>
</dbReference>
<protein>
    <submittedName>
        <fullName evidence="5">SDR family oxidoreductase</fullName>
    </submittedName>
</protein>
<evidence type="ECO:0000256" key="3">
    <source>
        <dbReference type="RuleBase" id="RU000363"/>
    </source>
</evidence>
<accession>A0A3P1T8K0</accession>
<dbReference type="PRINTS" id="PR00081">
    <property type="entry name" value="GDHRDH"/>
</dbReference>
<organism evidence="5 6">
    <name type="scientific">Arachnia propionica</name>
    <dbReference type="NCBI Taxonomy" id="1750"/>
    <lineage>
        <taxon>Bacteria</taxon>
        <taxon>Bacillati</taxon>
        <taxon>Actinomycetota</taxon>
        <taxon>Actinomycetes</taxon>
        <taxon>Propionibacteriales</taxon>
        <taxon>Propionibacteriaceae</taxon>
        <taxon>Arachnia</taxon>
    </lineage>
</organism>
<evidence type="ECO:0000313" key="5">
    <source>
        <dbReference type="EMBL" id="RRD05505.1"/>
    </source>
</evidence>
<evidence type="ECO:0000259" key="4">
    <source>
        <dbReference type="SMART" id="SM00822"/>
    </source>
</evidence>
<dbReference type="SUPFAM" id="SSF51735">
    <property type="entry name" value="NAD(P)-binding Rossmann-fold domains"/>
    <property type="match status" value="1"/>
</dbReference>
<gene>
    <name evidence="5" type="ORF">EII34_07180</name>
</gene>
<dbReference type="InterPro" id="IPR057326">
    <property type="entry name" value="KR_dom"/>
</dbReference>
<feature type="domain" description="Ketoreductase" evidence="4">
    <location>
        <begin position="3"/>
        <end position="185"/>
    </location>
</feature>
<keyword evidence="2" id="KW-0560">Oxidoreductase</keyword>
<dbReference type="OrthoDB" id="9797538at2"/>
<dbReference type="PANTHER" id="PTHR43086">
    <property type="entry name" value="VERY-LONG-CHAIN 3-OXOOACYL-COA REDUCTASE"/>
    <property type="match status" value="1"/>
</dbReference>
<dbReference type="AlphaFoldDB" id="A0A3P1T8K0"/>
<dbReference type="Gene3D" id="3.40.50.720">
    <property type="entry name" value="NAD(P)-binding Rossmann-like Domain"/>
    <property type="match status" value="1"/>
</dbReference>